<evidence type="ECO:0008006" key="4">
    <source>
        <dbReference type="Google" id="ProtNLM"/>
    </source>
</evidence>
<name>A0ABS5XDM6_9GAMM</name>
<proteinExistence type="predicted"/>
<reference evidence="2 3" key="1">
    <citation type="submission" date="2021-04" db="EMBL/GenBank/DDBJ databases">
        <title>Pseudomonas boanensis sp. nov., a bacterium isolated from river water used for household purposes in Boane District, Mozambique.</title>
        <authorList>
            <person name="Nicklasson M."/>
            <person name="Martin-Rodriguez A.J."/>
            <person name="Thorell K."/>
            <person name="Neves L."/>
            <person name="Mussagy A."/>
            <person name="Rydberg H.A."/>
            <person name="Hernroth B."/>
            <person name="Svensson-Stadler L."/>
            <person name="Sjoling A."/>
        </authorList>
    </citation>
    <scope>NUCLEOTIDE SEQUENCE [LARGE SCALE GENOMIC DNA]</scope>
    <source>
        <strain evidence="2 3">DB1</strain>
    </source>
</reference>
<feature type="transmembrane region" description="Helical" evidence="1">
    <location>
        <begin position="190"/>
        <end position="207"/>
    </location>
</feature>
<keyword evidence="1" id="KW-0472">Membrane</keyword>
<feature type="transmembrane region" description="Helical" evidence="1">
    <location>
        <begin position="321"/>
        <end position="341"/>
    </location>
</feature>
<evidence type="ECO:0000313" key="2">
    <source>
        <dbReference type="EMBL" id="MBT8765792.1"/>
    </source>
</evidence>
<keyword evidence="1" id="KW-0812">Transmembrane</keyword>
<evidence type="ECO:0000256" key="1">
    <source>
        <dbReference type="SAM" id="Phobius"/>
    </source>
</evidence>
<feature type="transmembrane region" description="Helical" evidence="1">
    <location>
        <begin position="66"/>
        <end position="86"/>
    </location>
</feature>
<dbReference type="Proteomes" id="UP001519667">
    <property type="component" value="Unassembled WGS sequence"/>
</dbReference>
<dbReference type="EMBL" id="JAGTIS010000002">
    <property type="protein sequence ID" value="MBT8765792.1"/>
    <property type="molecule type" value="Genomic_DNA"/>
</dbReference>
<protein>
    <recommendedName>
        <fullName evidence="4">O-antigen ligase</fullName>
    </recommendedName>
</protein>
<feature type="transmembrane region" description="Helical" evidence="1">
    <location>
        <begin position="375"/>
        <end position="392"/>
    </location>
</feature>
<feature type="transmembrane region" description="Helical" evidence="1">
    <location>
        <begin position="240"/>
        <end position="262"/>
    </location>
</feature>
<evidence type="ECO:0000313" key="3">
    <source>
        <dbReference type="Proteomes" id="UP001519667"/>
    </source>
</evidence>
<comment type="caution">
    <text evidence="2">The sequence shown here is derived from an EMBL/GenBank/DDBJ whole genome shotgun (WGS) entry which is preliminary data.</text>
</comment>
<accession>A0ABS5XDM6</accession>
<feature type="transmembrane region" description="Helical" evidence="1">
    <location>
        <begin position="106"/>
        <end position="123"/>
    </location>
</feature>
<feature type="transmembrane region" description="Helical" evidence="1">
    <location>
        <begin position="135"/>
        <end position="153"/>
    </location>
</feature>
<gene>
    <name evidence="2" type="ORF">J7302_06565</name>
</gene>
<sequence>MNSMPAIDSSLISYPVSARNVFYAGTLLSLLTLSLPFTRLVSGVNLILFAVLFAVFAFLNRRAQKLPGALAFFCSISLCYAVLSVFNVFPSVWTRYFQISAIPQQALFAYAIPTTFLVMTFYFKERIKAADGRRGLANLFLLWVVMNYLDMLTSDAFSFKGLVSISGLGNVPALVIAATSLYLSTIKTPGKRVGLLLVFLAMSFMSPFSQNKIYALIFAGMWLFPRYAFWMLVALISSSVLLYASTVGSPLSVAFIDANLAVRLVLLRDALEGIVGSNFIGVGFGTESIRNYYLVFDSPVFANEEEAGFIHLSVHNSFAAIPFRVGLVGFIALLVFLWQTLMKVKADGPLNEKALKCSLFAAFFIVSFQNPAIESYAYLYGVCMYLSLIWAFDRPVIEIDKRLPVRRSGKDQLGAVQLWIHSRLR</sequence>
<feature type="transmembrane region" description="Helical" evidence="1">
    <location>
        <begin position="43"/>
        <end position="59"/>
    </location>
</feature>
<keyword evidence="3" id="KW-1185">Reference proteome</keyword>
<keyword evidence="1" id="KW-1133">Transmembrane helix</keyword>
<organism evidence="2 3">
    <name type="scientific">Metapseudomonas boanensis</name>
    <dbReference type="NCBI Taxonomy" id="2822138"/>
    <lineage>
        <taxon>Bacteria</taxon>
        <taxon>Pseudomonadati</taxon>
        <taxon>Pseudomonadota</taxon>
        <taxon>Gammaproteobacteria</taxon>
        <taxon>Pseudomonadales</taxon>
        <taxon>Pseudomonadaceae</taxon>
        <taxon>Metapseudomonas</taxon>
    </lineage>
</organism>
<dbReference type="RefSeq" id="WP_215372022.1">
    <property type="nucleotide sequence ID" value="NZ_JAGTIS010000002.1"/>
</dbReference>
<feature type="transmembrane region" description="Helical" evidence="1">
    <location>
        <begin position="159"/>
        <end position="183"/>
    </location>
</feature>